<evidence type="ECO:0000256" key="3">
    <source>
        <dbReference type="PIRSR" id="PIRSR001220-1"/>
    </source>
</evidence>
<dbReference type="EMBL" id="LT984807">
    <property type="protein sequence ID" value="SPD59162.1"/>
    <property type="molecule type" value="Genomic_DNA"/>
</dbReference>
<dbReference type="InterPro" id="IPR006034">
    <property type="entry name" value="Asparaginase/glutaminase-like"/>
</dbReference>
<feature type="domain" description="L-asparaginase N-terminal" evidence="8">
    <location>
        <begin position="42"/>
        <end position="234"/>
    </location>
</feature>
<geneLocation type="plasmid" evidence="11">
    <name>II</name>
</geneLocation>
<feature type="signal peptide" evidence="7">
    <location>
        <begin position="1"/>
        <end position="24"/>
    </location>
</feature>
<dbReference type="Gene3D" id="3.40.50.1170">
    <property type="entry name" value="L-asparaginase, N-terminal domain"/>
    <property type="match status" value="1"/>
</dbReference>
<dbReference type="InterPro" id="IPR027473">
    <property type="entry name" value="L-asparaginase_C"/>
</dbReference>
<dbReference type="PANTHER" id="PTHR11707:SF28">
    <property type="entry name" value="60 KDA LYSOPHOSPHOLIPASE"/>
    <property type="match status" value="1"/>
</dbReference>
<dbReference type="PRINTS" id="PR00139">
    <property type="entry name" value="ASNGLNASE"/>
</dbReference>
<dbReference type="SMART" id="SM00870">
    <property type="entry name" value="Asparaginase"/>
    <property type="match status" value="1"/>
</dbReference>
<dbReference type="AlphaFoldDB" id="A0A375HMQ8"/>
<feature type="active site" description="O-isoaspartyl threonine intermediate" evidence="3">
    <location>
        <position position="50"/>
    </location>
</feature>
<dbReference type="Proteomes" id="UP000256710">
    <property type="component" value="Unassembled WGS sequence"/>
</dbReference>
<dbReference type="GO" id="GO:0006528">
    <property type="term" value="P:asparagine metabolic process"/>
    <property type="evidence" value="ECO:0007669"/>
    <property type="project" value="InterPro"/>
</dbReference>
<dbReference type="PIRSF" id="PIRSF001220">
    <property type="entry name" value="L-ASNase_gatD"/>
    <property type="match status" value="1"/>
</dbReference>
<dbReference type="SFLD" id="SFLDS00057">
    <property type="entry name" value="Glutaminase/Asparaginase"/>
    <property type="match status" value="1"/>
</dbReference>
<dbReference type="EC" id="3.5.1.1" evidence="11"/>
<dbReference type="Pfam" id="PF00710">
    <property type="entry name" value="Asparaginase"/>
    <property type="match status" value="1"/>
</dbReference>
<dbReference type="InterPro" id="IPR027474">
    <property type="entry name" value="L-asparaginase_N"/>
</dbReference>
<dbReference type="PROSITE" id="PS00917">
    <property type="entry name" value="ASN_GLN_ASE_2"/>
    <property type="match status" value="1"/>
</dbReference>
<keyword evidence="2 11" id="KW-0378">Hydrolase</keyword>
<keyword evidence="7" id="KW-0732">Signal</keyword>
<feature type="active site" evidence="5">
    <location>
        <position position="130"/>
    </location>
</feature>
<dbReference type="PROSITE" id="PS51732">
    <property type="entry name" value="ASN_GLN_ASE_3"/>
    <property type="match status" value="1"/>
</dbReference>
<evidence type="ECO:0000256" key="4">
    <source>
        <dbReference type="PIRSR" id="PIRSR001220-2"/>
    </source>
</evidence>
<name>A0A375HMQ8_9BURK</name>
<evidence type="ECO:0000259" key="8">
    <source>
        <dbReference type="Pfam" id="PF00710"/>
    </source>
</evidence>
<reference evidence="12 13" key="1">
    <citation type="submission" date="2018-01" db="EMBL/GenBank/DDBJ databases">
        <authorList>
            <person name="Clerissi C."/>
        </authorList>
    </citation>
    <scope>NUCLEOTIDE SEQUENCE [LARGE SCALE GENOMIC DNA]</scope>
    <source>
        <strain evidence="10">Cupriavidus taiwanensis STM 6082</strain>
        <strain evidence="11">Cupriavidus taiwanensis STM 6160</strain>
        <plasmid evidence="11">II</plasmid>
        <plasmid evidence="12">ii</plasmid>
    </source>
</reference>
<gene>
    <name evidence="11" type="primary">ansZ</name>
    <name evidence="10" type="ORF">CBM2605_B130464</name>
    <name evidence="11" type="ORF">CBM2607_MP10564</name>
</gene>
<dbReference type="FunFam" id="3.40.50.1170:FF:000001">
    <property type="entry name" value="L-asparaginase 2"/>
    <property type="match status" value="1"/>
</dbReference>
<feature type="domain" description="Asparaginase/glutaminase C-terminal" evidence="9">
    <location>
        <begin position="253"/>
        <end position="357"/>
    </location>
</feature>
<dbReference type="InterPro" id="IPR036152">
    <property type="entry name" value="Asp/glu_Ase-like_sf"/>
</dbReference>
<dbReference type="RefSeq" id="WP_018008214.1">
    <property type="nucleotide sequence ID" value="NZ_AQUR01000106.1"/>
</dbReference>
<evidence type="ECO:0000256" key="7">
    <source>
        <dbReference type="SAM" id="SignalP"/>
    </source>
</evidence>
<dbReference type="Pfam" id="PF17763">
    <property type="entry name" value="Asparaginase_C"/>
    <property type="match status" value="1"/>
</dbReference>
<dbReference type="GO" id="GO:0004067">
    <property type="term" value="F:asparaginase activity"/>
    <property type="evidence" value="ECO:0007669"/>
    <property type="project" value="UniProtKB-UniRule"/>
</dbReference>
<organism evidence="11 12">
    <name type="scientific">Cupriavidus neocaledonicus</name>
    <dbReference type="NCBI Taxonomy" id="1040979"/>
    <lineage>
        <taxon>Bacteria</taxon>
        <taxon>Pseudomonadati</taxon>
        <taxon>Pseudomonadota</taxon>
        <taxon>Betaproteobacteria</taxon>
        <taxon>Burkholderiales</taxon>
        <taxon>Burkholderiaceae</taxon>
        <taxon>Cupriavidus</taxon>
    </lineage>
</organism>
<dbReference type="CDD" id="cd08964">
    <property type="entry name" value="L-asparaginase_II"/>
    <property type="match status" value="1"/>
</dbReference>
<sequence>MKTSIRACLAWLALTPMFALPAAAQQAKGQSEPSANARKPGVVILATGGTIVSSTRSPTDMANYSGALAGVDSLLKAVPQIHDYANVRAEQIVNVGSNVITSENILNLAKRVNALLAEPEVAGVVVTHGTDTMEETAYFLSLATRSSKPVVITGSMRPATSLSADGPVNLLDAVMVAADPGSRDRGVMVVMNDRISAARYVTKMNTLNVDTMGALEQGYLGAIAGERVIYYFEPARAKGELYFDVSAVTKLPQVELVYRYQGQEMQLVRDAVAEGARGVVIGFTGNGNASADHEALIREFGSKGIPVVRSSRAVSGIVTPKLSGSMATGSLSAQKARILLMLALSQTSDLGQISEFFAQQ</sequence>
<comment type="similarity">
    <text evidence="1 6">Belongs to the asparaginase 1 family.</text>
</comment>
<protein>
    <submittedName>
        <fullName evidence="11">L-asparaginase 2</fullName>
        <ecNumber evidence="11">3.5.1.1</ecNumber>
    </submittedName>
</protein>
<evidence type="ECO:0000313" key="12">
    <source>
        <dbReference type="Proteomes" id="UP000255168"/>
    </source>
</evidence>
<feature type="chain" id="PRO_5016746101" evidence="7">
    <location>
        <begin position="25"/>
        <end position="360"/>
    </location>
</feature>
<evidence type="ECO:0000256" key="5">
    <source>
        <dbReference type="PROSITE-ProRule" id="PRU10100"/>
    </source>
</evidence>
<keyword evidence="13" id="KW-1185">Reference proteome</keyword>
<dbReference type="InterPro" id="IPR040919">
    <property type="entry name" value="Asparaginase_C"/>
</dbReference>
<keyword evidence="11" id="KW-0614">Plasmid</keyword>
<dbReference type="PIRSF" id="PIRSF500176">
    <property type="entry name" value="L_ASNase"/>
    <property type="match status" value="1"/>
</dbReference>
<dbReference type="Proteomes" id="UP000255168">
    <property type="component" value="Plasmid II"/>
</dbReference>
<evidence type="ECO:0000256" key="6">
    <source>
        <dbReference type="RuleBase" id="RU004456"/>
    </source>
</evidence>
<dbReference type="EMBL" id="OFTC01000036">
    <property type="protein sequence ID" value="SOZ39167.1"/>
    <property type="molecule type" value="Genomic_DNA"/>
</dbReference>
<feature type="binding site" evidence="4">
    <location>
        <begin position="130"/>
        <end position="131"/>
    </location>
    <ligand>
        <name>substrate</name>
    </ligand>
</feature>
<dbReference type="SUPFAM" id="SSF53774">
    <property type="entry name" value="Glutaminase/Asparaginase"/>
    <property type="match status" value="1"/>
</dbReference>
<dbReference type="Gene3D" id="3.40.50.40">
    <property type="match status" value="1"/>
</dbReference>
<dbReference type="InterPro" id="IPR037152">
    <property type="entry name" value="L-asparaginase_N_sf"/>
</dbReference>
<evidence type="ECO:0000313" key="10">
    <source>
        <dbReference type="EMBL" id="SOZ39167.1"/>
    </source>
</evidence>
<accession>A0A375HMQ8</accession>
<dbReference type="InterPro" id="IPR027475">
    <property type="entry name" value="Asparaginase/glutaminase_AS2"/>
</dbReference>
<dbReference type="NCBIfam" id="TIGR00520">
    <property type="entry name" value="asnASE_II"/>
    <property type="match status" value="1"/>
</dbReference>
<evidence type="ECO:0000313" key="13">
    <source>
        <dbReference type="Proteomes" id="UP000256710"/>
    </source>
</evidence>
<dbReference type="InterPro" id="IPR004550">
    <property type="entry name" value="AsnASE_II"/>
</dbReference>
<dbReference type="PANTHER" id="PTHR11707">
    <property type="entry name" value="L-ASPARAGINASE"/>
    <property type="match status" value="1"/>
</dbReference>
<proteinExistence type="inferred from homology"/>
<geneLocation type="plasmid" evidence="12">
    <name>ii</name>
</geneLocation>
<evidence type="ECO:0000256" key="1">
    <source>
        <dbReference type="ARBA" id="ARBA00010518"/>
    </source>
</evidence>
<evidence type="ECO:0000313" key="11">
    <source>
        <dbReference type="EMBL" id="SPD59162.1"/>
    </source>
</evidence>
<feature type="binding site" evidence="4">
    <location>
        <position position="97"/>
    </location>
    <ligand>
        <name>substrate</name>
    </ligand>
</feature>
<evidence type="ECO:0000259" key="9">
    <source>
        <dbReference type="Pfam" id="PF17763"/>
    </source>
</evidence>
<evidence type="ECO:0000256" key="2">
    <source>
        <dbReference type="ARBA" id="ARBA00022801"/>
    </source>
</evidence>